<protein>
    <submittedName>
        <fullName evidence="2">Putative 16.8 kDa salivary secreted protein</fullName>
    </submittedName>
</protein>
<evidence type="ECO:0000256" key="1">
    <source>
        <dbReference type="ARBA" id="ARBA00022729"/>
    </source>
</evidence>
<dbReference type="InterPro" id="IPR036846">
    <property type="entry name" value="GM2-AP_sf"/>
</dbReference>
<evidence type="ECO:0000313" key="2">
    <source>
        <dbReference type="EMBL" id="JAV30282.1"/>
    </source>
</evidence>
<keyword evidence="1" id="KW-0732">Signal</keyword>
<dbReference type="EMBL" id="GFDL01004763">
    <property type="protein sequence ID" value="JAV30282.1"/>
    <property type="molecule type" value="Transcribed_RNA"/>
</dbReference>
<sequence length="164" mass="18031">MLLICVVGVTIACNGGFKIKVRKVENCGGPDAVITANENYTAVLTKNCEIKSRGCVSFKSFNTAISNLKVKKDGIVVLQDKVNLCERLAKGRRDANIGQMLKTLRLPESCPVEEGTLCTDPSQVVNIEQYKQFLPLARGLIDIEMDIQHDTGKSCFRVQIDIAK</sequence>
<organism evidence="2">
    <name type="scientific">Culex tarsalis</name>
    <name type="common">Encephalitis mosquito</name>
    <dbReference type="NCBI Taxonomy" id="7177"/>
    <lineage>
        <taxon>Eukaryota</taxon>
        <taxon>Metazoa</taxon>
        <taxon>Ecdysozoa</taxon>
        <taxon>Arthropoda</taxon>
        <taxon>Hexapoda</taxon>
        <taxon>Insecta</taxon>
        <taxon>Pterygota</taxon>
        <taxon>Neoptera</taxon>
        <taxon>Endopterygota</taxon>
        <taxon>Diptera</taxon>
        <taxon>Nematocera</taxon>
        <taxon>Culicoidea</taxon>
        <taxon>Culicidae</taxon>
        <taxon>Culicinae</taxon>
        <taxon>Culicini</taxon>
        <taxon>Culex</taxon>
        <taxon>Culex</taxon>
    </lineage>
</organism>
<dbReference type="AlphaFoldDB" id="A0A1Q3FS55"/>
<name>A0A1Q3FS55_CULTA</name>
<accession>A0A1Q3FS55</accession>
<proteinExistence type="predicted"/>
<dbReference type="Gene3D" id="2.70.220.10">
    <property type="entry name" value="Ganglioside GM2 activator"/>
    <property type="match status" value="1"/>
</dbReference>
<reference evidence="2" key="1">
    <citation type="submission" date="2017-01" db="EMBL/GenBank/DDBJ databases">
        <title>A deep insight into the sialotranscriptome of adult male and female Cluex tarsalis mosquitoes.</title>
        <authorList>
            <person name="Ribeiro J.M."/>
            <person name="Moreira F."/>
            <person name="Bernard K.A."/>
            <person name="Calvo E."/>
        </authorList>
    </citation>
    <scope>NUCLEOTIDE SEQUENCE</scope>
    <source>
        <strain evidence="2">Kern County</strain>
        <tissue evidence="2">Salivary glands</tissue>
    </source>
</reference>